<organism evidence="6 7">
    <name type="scientific">Marasmius oreades</name>
    <name type="common">fairy-ring Marasmius</name>
    <dbReference type="NCBI Taxonomy" id="181124"/>
    <lineage>
        <taxon>Eukaryota</taxon>
        <taxon>Fungi</taxon>
        <taxon>Dikarya</taxon>
        <taxon>Basidiomycota</taxon>
        <taxon>Agaricomycotina</taxon>
        <taxon>Agaricomycetes</taxon>
        <taxon>Agaricomycetidae</taxon>
        <taxon>Agaricales</taxon>
        <taxon>Marasmiineae</taxon>
        <taxon>Marasmiaceae</taxon>
        <taxon>Marasmius</taxon>
    </lineage>
</organism>
<dbReference type="Pfam" id="PF07728">
    <property type="entry name" value="AAA_5"/>
    <property type="match status" value="1"/>
</dbReference>
<protein>
    <recommendedName>
        <fullName evidence="5">C3H1-type domain-containing protein</fullName>
    </recommendedName>
</protein>
<evidence type="ECO:0000256" key="3">
    <source>
        <dbReference type="PROSITE-ProRule" id="PRU00723"/>
    </source>
</evidence>
<dbReference type="InterPro" id="IPR000571">
    <property type="entry name" value="Znf_CCCH"/>
</dbReference>
<dbReference type="EMBL" id="CM032185">
    <property type="protein sequence ID" value="KAG7092011.1"/>
    <property type="molecule type" value="Genomic_DNA"/>
</dbReference>
<feature type="compositionally biased region" description="Low complexity" evidence="4">
    <location>
        <begin position="1029"/>
        <end position="1048"/>
    </location>
</feature>
<keyword evidence="3" id="KW-0862">Zinc</keyword>
<evidence type="ECO:0000259" key="5">
    <source>
        <dbReference type="PROSITE" id="PS50103"/>
    </source>
</evidence>
<feature type="compositionally biased region" description="Basic and acidic residues" evidence="4">
    <location>
        <begin position="767"/>
        <end position="781"/>
    </location>
</feature>
<evidence type="ECO:0000256" key="2">
    <source>
        <dbReference type="ARBA" id="ARBA00022840"/>
    </source>
</evidence>
<feature type="compositionally biased region" description="Acidic residues" evidence="4">
    <location>
        <begin position="434"/>
        <end position="462"/>
    </location>
</feature>
<dbReference type="OrthoDB" id="47330at2759"/>
<dbReference type="GO" id="GO:0008270">
    <property type="term" value="F:zinc ion binding"/>
    <property type="evidence" value="ECO:0007669"/>
    <property type="project" value="UniProtKB-KW"/>
</dbReference>
<dbReference type="PANTHER" id="PTHR11638:SF18">
    <property type="entry name" value="HEAT SHOCK PROTEIN 104"/>
    <property type="match status" value="1"/>
</dbReference>
<feature type="region of interest" description="Disordered" evidence="4">
    <location>
        <begin position="853"/>
        <end position="880"/>
    </location>
</feature>
<dbReference type="GeneID" id="66077473"/>
<gene>
    <name evidence="6" type="ORF">E1B28_008397</name>
</gene>
<feature type="compositionally biased region" description="Polar residues" evidence="4">
    <location>
        <begin position="135"/>
        <end position="156"/>
    </location>
</feature>
<feature type="compositionally biased region" description="Basic and acidic residues" evidence="4">
    <location>
        <begin position="355"/>
        <end position="377"/>
    </location>
</feature>
<feature type="compositionally biased region" description="Pro residues" evidence="4">
    <location>
        <begin position="250"/>
        <end position="260"/>
    </location>
</feature>
<keyword evidence="3" id="KW-0479">Metal-binding</keyword>
<dbReference type="InterPro" id="IPR027417">
    <property type="entry name" value="P-loop_NTPase"/>
</dbReference>
<dbReference type="SUPFAM" id="SSF52540">
    <property type="entry name" value="P-loop containing nucleoside triphosphate hydrolases"/>
    <property type="match status" value="1"/>
</dbReference>
<name>A0A9P7UT93_9AGAR</name>
<feature type="compositionally biased region" description="Pro residues" evidence="4">
    <location>
        <begin position="666"/>
        <end position="687"/>
    </location>
</feature>
<reference evidence="6" key="1">
    <citation type="journal article" date="2021" name="Genome Biol. Evol.">
        <title>The assembled and annotated genome of the fairy-ring fungus Marasmius oreades.</title>
        <authorList>
            <person name="Hiltunen M."/>
            <person name="Ament-Velasquez S.L."/>
            <person name="Johannesson H."/>
        </authorList>
    </citation>
    <scope>NUCLEOTIDE SEQUENCE</scope>
    <source>
        <strain evidence="6">03SP1</strain>
    </source>
</reference>
<dbReference type="Gene3D" id="3.40.50.300">
    <property type="entry name" value="P-loop containing nucleotide triphosphate hydrolases"/>
    <property type="match status" value="1"/>
</dbReference>
<dbReference type="SMART" id="SM00356">
    <property type="entry name" value="ZnF_C3H1"/>
    <property type="match status" value="1"/>
</dbReference>
<feature type="region of interest" description="Disordered" evidence="4">
    <location>
        <begin position="128"/>
        <end position="162"/>
    </location>
</feature>
<feature type="compositionally biased region" description="Low complexity" evidence="4">
    <location>
        <begin position="1161"/>
        <end position="1175"/>
    </location>
</feature>
<dbReference type="GO" id="GO:0034605">
    <property type="term" value="P:cellular response to heat"/>
    <property type="evidence" value="ECO:0007669"/>
    <property type="project" value="TreeGrafter"/>
</dbReference>
<keyword evidence="3" id="KW-0863">Zinc-finger</keyword>
<evidence type="ECO:0000256" key="4">
    <source>
        <dbReference type="SAM" id="MobiDB-lite"/>
    </source>
</evidence>
<feature type="region of interest" description="Disordered" evidence="4">
    <location>
        <begin position="1067"/>
        <end position="1134"/>
    </location>
</feature>
<feature type="region of interest" description="Disordered" evidence="4">
    <location>
        <begin position="225"/>
        <end position="266"/>
    </location>
</feature>
<feature type="domain" description="C3H1-type" evidence="5">
    <location>
        <begin position="15"/>
        <end position="43"/>
    </location>
</feature>
<keyword evidence="2" id="KW-0067">ATP-binding</keyword>
<feature type="compositionally biased region" description="Low complexity" evidence="4">
    <location>
        <begin position="688"/>
        <end position="705"/>
    </location>
</feature>
<feature type="compositionally biased region" description="Low complexity" evidence="4">
    <location>
        <begin position="1083"/>
        <end position="1101"/>
    </location>
</feature>
<feature type="region of interest" description="Disordered" evidence="4">
    <location>
        <begin position="1153"/>
        <end position="1198"/>
    </location>
</feature>
<dbReference type="InterPro" id="IPR011704">
    <property type="entry name" value="ATPase_dyneun-rel_AAA"/>
</dbReference>
<dbReference type="GO" id="GO:0005524">
    <property type="term" value="F:ATP binding"/>
    <property type="evidence" value="ECO:0007669"/>
    <property type="project" value="UniProtKB-KW"/>
</dbReference>
<dbReference type="SMART" id="SM00382">
    <property type="entry name" value="AAA"/>
    <property type="match status" value="1"/>
</dbReference>
<dbReference type="GO" id="GO:0005737">
    <property type="term" value="C:cytoplasm"/>
    <property type="evidence" value="ECO:0007669"/>
    <property type="project" value="TreeGrafter"/>
</dbReference>
<keyword evidence="1" id="KW-0547">Nucleotide-binding</keyword>
<feature type="compositionally biased region" description="Low complexity" evidence="4">
    <location>
        <begin position="906"/>
        <end position="950"/>
    </location>
</feature>
<feature type="region of interest" description="Disordered" evidence="4">
    <location>
        <begin position="906"/>
        <end position="961"/>
    </location>
</feature>
<feature type="compositionally biased region" description="Polar residues" evidence="4">
    <location>
        <begin position="1176"/>
        <end position="1192"/>
    </location>
</feature>
<evidence type="ECO:0000313" key="7">
    <source>
        <dbReference type="Proteomes" id="UP001049176"/>
    </source>
</evidence>
<proteinExistence type="predicted"/>
<feature type="region of interest" description="Disordered" evidence="4">
    <location>
        <begin position="335"/>
        <end position="387"/>
    </location>
</feature>
<evidence type="ECO:0000313" key="6">
    <source>
        <dbReference type="EMBL" id="KAG7092011.1"/>
    </source>
</evidence>
<evidence type="ECO:0000256" key="1">
    <source>
        <dbReference type="ARBA" id="ARBA00022741"/>
    </source>
</evidence>
<feature type="region of interest" description="Disordered" evidence="4">
    <location>
        <begin position="661"/>
        <end position="781"/>
    </location>
</feature>
<feature type="compositionally biased region" description="Basic and acidic residues" evidence="4">
    <location>
        <begin position="1008"/>
        <end position="1025"/>
    </location>
</feature>
<dbReference type="Proteomes" id="UP001049176">
    <property type="component" value="Chromosome 5"/>
</dbReference>
<feature type="compositionally biased region" description="Pro residues" evidence="4">
    <location>
        <begin position="1073"/>
        <end position="1082"/>
    </location>
</feature>
<feature type="region of interest" description="Disordered" evidence="4">
    <location>
        <begin position="401"/>
        <end position="473"/>
    </location>
</feature>
<dbReference type="RefSeq" id="XP_043008481.1">
    <property type="nucleotide sequence ID" value="XM_043153197.1"/>
</dbReference>
<dbReference type="PROSITE" id="PS50103">
    <property type="entry name" value="ZF_C3H1"/>
    <property type="match status" value="1"/>
</dbReference>
<comment type="caution">
    <text evidence="6">The sequence shown here is derived from an EMBL/GenBank/DDBJ whole genome shotgun (WGS) entry which is preliminary data.</text>
</comment>
<dbReference type="GO" id="GO:0016887">
    <property type="term" value="F:ATP hydrolysis activity"/>
    <property type="evidence" value="ECO:0007669"/>
    <property type="project" value="InterPro"/>
</dbReference>
<keyword evidence="7" id="KW-1185">Reference proteome</keyword>
<accession>A0A9P7UT93</accession>
<feature type="region of interest" description="Disordered" evidence="4">
    <location>
        <begin position="85"/>
        <end position="111"/>
    </location>
</feature>
<dbReference type="KEGG" id="more:E1B28_008397"/>
<dbReference type="InterPro" id="IPR050130">
    <property type="entry name" value="ClpA_ClpB"/>
</dbReference>
<feature type="region of interest" description="Disordered" evidence="4">
    <location>
        <begin position="998"/>
        <end position="1054"/>
    </location>
</feature>
<feature type="zinc finger region" description="C3H1-type" evidence="3">
    <location>
        <begin position="15"/>
        <end position="43"/>
    </location>
</feature>
<dbReference type="InterPro" id="IPR003593">
    <property type="entry name" value="AAA+_ATPase"/>
</dbReference>
<sequence length="1592" mass="175423">MATNFFAQHPEPAWRVKTRPCEFHLKGHCIFGEDRCNFLHANPAGSPDYDSITTSTPMQPIRQSRTHHHHDYNALKDDILGELRQRNNPLSPTKPSPALHGTGTCSPSRSPRRASLLLALKDIIGDDGMNEVGQEGSSIQERRNSGMNQESSTTAAATVRAPPIDISFTASNHSPLITPDQIEEDDTMNLFELRRSSHTSHISTLSALSSSLGLSQFPIPPSYHTFSKDDGDEASVLNDSGFYDTSKPWKPSPPLSPPPHTATRSKFGLLHSPFGSPSSRLNTMSRSGLMSPRLVSPTGGMFVPRMHFHDPALHGNSDIGTVGQMAGYGAELEAQHGNDSDESAESLDSPTVYNRKRELEERRKQMEEKELETRRGGEVGNRAGSNLEEWSMRDMKILRRPSSSSRSLRVQTDGSEVDHRIEDVDPSTPRSVFEDDEDDDYIVNEDDSVFEEEDSIEQEEEAASSGHTSLWDDSQRNHDTIVFLGQRTKIESTKSNLEFVEEDMQGCSSFADDQDDIDEDYEETARLAYVVDREDDTLHSLYDVYSDIGSEAGDDPMDDIEPVLDDPDRPYTPAGISLPSPTHSEVHAYALLDLFERSKKEEHRISPADAWAYEPNESFSSNSSSDAAKDLSRVLVDGIKNISKEVEPERVFSPVSLPFLRERVFTPPPPPTPPIPFKEKIPPPPVKTQPQPQQQHRTPPQSSTSKTRPQTPRSAPAATAVYEKDKRRTSTMIDPDMSMPPKVHQQEAEDGSDGSNENLGDLDPPEEMDKQEEKGENEVLRRGLRPLRLSNLLLSENASVESPILTSSGAVFGYSDRAGSHLSTTAVKSYLDSATYNLSNPAHINATYDDNNEQANVISRPSNGLSSYRNQTSSSVLPSAPTFASSPTAILNSDPQSLSVFNAPASSASSLSSSSSQPSQSQQLSSMTFSRPRPTSILLPPSRSTSRPTSFSAGPTQRRQSRIHYIRHVDPDPNVPIPKTAPVYTTDPAWNMAFVHSRGSLSPVPKPNLERDSNSSAGRRFDEQKAAVGGSEFSGKQQEESGSGSTSSRIPYTQRSHLRHTWGEDMDVRHHTLPPPPPPIRIPTPSQRSQSQRSSLSQSVSAESPAIRSKSSRTSPLAESLQHHPPVPSSASSVKRPPTLLFAIASDDPAEVEKVLEEAEASAASSLHSTSNTNANGNTPNAEPPLTSSTIAPNPVHANDTVGPQSQSALEFVLTNDGLRNKLDIVKVLLGYGADPLKAGFGGSSEAGNTNTNETAETDSMMKKVKSKIDGLDEASRYYLSRATSTMARKTAALLKRSTFRPLQRMRYGIVGQDRALEQLFRVLSMHSYPGAKMGRQQQPVVVFLCGPSGHGKSLLAHQFGSLLDVPIHTVNMTTLRSADELWKSYSISSSEDTVPCTLVEFLANNEGKRCVVVLDEIEKTEDARALWSLLVPWELGRCTFEANSRTIDVRNVIWVGTSNIGQDIIFSFHESRSRSNDIYTREEYVELMGILRPRVSDQLGASILSRVSAILPFVPFTEHERRVIAAEFVIQSVNESELVKELVFSQNDKEMERRWREKIIQGAMDDFILSEGARSLYRAVSSHLVDSLDEL</sequence>
<dbReference type="PANTHER" id="PTHR11638">
    <property type="entry name" value="ATP-DEPENDENT CLP PROTEASE"/>
    <property type="match status" value="1"/>
</dbReference>